<dbReference type="InterPro" id="IPR036890">
    <property type="entry name" value="HATPase_C_sf"/>
</dbReference>
<dbReference type="EMBL" id="JBHSMJ010000040">
    <property type="protein sequence ID" value="MFC5452057.1"/>
    <property type="molecule type" value="Genomic_DNA"/>
</dbReference>
<evidence type="ECO:0000256" key="3">
    <source>
        <dbReference type="ARBA" id="ARBA00022679"/>
    </source>
</evidence>
<name>A0ABW0KH50_9BACL</name>
<evidence type="ECO:0000256" key="5">
    <source>
        <dbReference type="ARBA" id="ARBA00022777"/>
    </source>
</evidence>
<evidence type="ECO:0000313" key="9">
    <source>
        <dbReference type="EMBL" id="MFC5452057.1"/>
    </source>
</evidence>
<dbReference type="SUPFAM" id="SSF55874">
    <property type="entry name" value="ATPase domain of HSP90 chaperone/DNA topoisomerase II/histidine kinase"/>
    <property type="match status" value="1"/>
</dbReference>
<evidence type="ECO:0000256" key="2">
    <source>
        <dbReference type="ARBA" id="ARBA00012438"/>
    </source>
</evidence>
<dbReference type="Gene3D" id="3.30.565.10">
    <property type="entry name" value="Histidine kinase-like ATPase, C-terminal domain"/>
    <property type="match status" value="1"/>
</dbReference>
<dbReference type="InterPro" id="IPR004358">
    <property type="entry name" value="Sig_transdc_His_kin-like_C"/>
</dbReference>
<comment type="caution">
    <text evidence="9">The sequence shown here is derived from an EMBL/GenBank/DDBJ whole genome shotgun (WGS) entry which is preliminary data.</text>
</comment>
<dbReference type="Pfam" id="PF02518">
    <property type="entry name" value="HATPase_c"/>
    <property type="match status" value="1"/>
</dbReference>
<sequence>MKDAGYGIPQEEMTKIGNPFFTTKETGTGLGLMVSMRIIQDHKGTMRVESEDGKGTMVEVILPIVKK</sequence>
<reference evidence="10" key="1">
    <citation type="journal article" date="2019" name="Int. J. Syst. Evol. Microbiol.">
        <title>The Global Catalogue of Microorganisms (GCM) 10K type strain sequencing project: providing services to taxonomists for standard genome sequencing and annotation.</title>
        <authorList>
            <consortium name="The Broad Institute Genomics Platform"/>
            <consortium name="The Broad Institute Genome Sequencing Center for Infectious Disease"/>
            <person name="Wu L."/>
            <person name="Ma J."/>
        </authorList>
    </citation>
    <scope>NUCLEOTIDE SEQUENCE [LARGE SCALE GENOMIC DNA]</scope>
    <source>
        <strain evidence="10">KACC 11904</strain>
    </source>
</reference>
<dbReference type="GO" id="GO:0005524">
    <property type="term" value="F:ATP binding"/>
    <property type="evidence" value="ECO:0007669"/>
    <property type="project" value="UniProtKB-KW"/>
</dbReference>
<evidence type="ECO:0000256" key="1">
    <source>
        <dbReference type="ARBA" id="ARBA00000085"/>
    </source>
</evidence>
<keyword evidence="4" id="KW-0547">Nucleotide-binding</keyword>
<dbReference type="PANTHER" id="PTHR43065:SF34">
    <property type="entry name" value="SPORULATION KINASE A"/>
    <property type="match status" value="1"/>
</dbReference>
<evidence type="ECO:0000259" key="8">
    <source>
        <dbReference type="PROSITE" id="PS50109"/>
    </source>
</evidence>
<proteinExistence type="predicted"/>
<dbReference type="PANTHER" id="PTHR43065">
    <property type="entry name" value="SENSOR HISTIDINE KINASE"/>
    <property type="match status" value="1"/>
</dbReference>
<dbReference type="RefSeq" id="WP_270881082.1">
    <property type="nucleotide sequence ID" value="NZ_JAQFVF010000044.1"/>
</dbReference>
<comment type="catalytic activity">
    <reaction evidence="1">
        <text>ATP + protein L-histidine = ADP + protein N-phospho-L-histidine.</text>
        <dbReference type="EC" id="2.7.13.3"/>
    </reaction>
</comment>
<dbReference type="Proteomes" id="UP001596044">
    <property type="component" value="Unassembled WGS sequence"/>
</dbReference>
<keyword evidence="5" id="KW-0418">Kinase</keyword>
<evidence type="ECO:0000256" key="7">
    <source>
        <dbReference type="ARBA" id="ARBA00023012"/>
    </source>
</evidence>
<keyword evidence="6 9" id="KW-0067">ATP-binding</keyword>
<organism evidence="9 10">
    <name type="scientific">Paenibacillus aestuarii</name>
    <dbReference type="NCBI Taxonomy" id="516965"/>
    <lineage>
        <taxon>Bacteria</taxon>
        <taxon>Bacillati</taxon>
        <taxon>Bacillota</taxon>
        <taxon>Bacilli</taxon>
        <taxon>Bacillales</taxon>
        <taxon>Paenibacillaceae</taxon>
        <taxon>Paenibacillus</taxon>
    </lineage>
</organism>
<evidence type="ECO:0000313" key="10">
    <source>
        <dbReference type="Proteomes" id="UP001596044"/>
    </source>
</evidence>
<dbReference type="InterPro" id="IPR005467">
    <property type="entry name" value="His_kinase_dom"/>
</dbReference>
<evidence type="ECO:0000256" key="6">
    <source>
        <dbReference type="ARBA" id="ARBA00022840"/>
    </source>
</evidence>
<protein>
    <recommendedName>
        <fullName evidence="2">histidine kinase</fullName>
        <ecNumber evidence="2">2.7.13.3</ecNumber>
    </recommendedName>
</protein>
<dbReference type="PROSITE" id="PS50109">
    <property type="entry name" value="HIS_KIN"/>
    <property type="match status" value="1"/>
</dbReference>
<evidence type="ECO:0000256" key="4">
    <source>
        <dbReference type="ARBA" id="ARBA00022741"/>
    </source>
</evidence>
<gene>
    <name evidence="9" type="ORF">ACFPOG_28015</name>
</gene>
<keyword evidence="7" id="KW-0902">Two-component regulatory system</keyword>
<dbReference type="EC" id="2.7.13.3" evidence="2"/>
<keyword evidence="3" id="KW-0808">Transferase</keyword>
<feature type="domain" description="Histidine kinase" evidence="8">
    <location>
        <begin position="1"/>
        <end position="66"/>
    </location>
</feature>
<dbReference type="InterPro" id="IPR003594">
    <property type="entry name" value="HATPase_dom"/>
</dbReference>
<keyword evidence="10" id="KW-1185">Reference proteome</keyword>
<accession>A0ABW0KH50</accession>
<dbReference type="PRINTS" id="PR00344">
    <property type="entry name" value="BCTRLSENSOR"/>
</dbReference>